<evidence type="ECO:0000313" key="1">
    <source>
        <dbReference type="EMBL" id="KAH8014800.1"/>
    </source>
</evidence>
<gene>
    <name evidence="1" type="ORF">K3G42_031823</name>
</gene>
<accession>A0ACB8G5Z6</accession>
<keyword evidence="2" id="KW-1185">Reference proteome</keyword>
<comment type="caution">
    <text evidence="1">The sequence shown here is derived from an EMBL/GenBank/DDBJ whole genome shotgun (WGS) entry which is preliminary data.</text>
</comment>
<reference evidence="1" key="1">
    <citation type="submission" date="2021-08" db="EMBL/GenBank/DDBJ databases">
        <title>The first chromosome-level gecko genome reveals the dynamic sex chromosomes of Neotropical dwarf geckos (Sphaerodactylidae: Sphaerodactylus).</title>
        <authorList>
            <person name="Pinto B.J."/>
            <person name="Keating S.E."/>
            <person name="Gamble T."/>
        </authorList>
    </citation>
    <scope>NUCLEOTIDE SEQUENCE</scope>
    <source>
        <strain evidence="1">TG3544</strain>
    </source>
</reference>
<sequence length="76" mass="8409">MTRAVFVAALLLAVQVNSLPVTSPTAKDDPKIWWDYTACWRHECGFLQCSSIVVDAALEYLKGYCISFPIISSLAL</sequence>
<evidence type="ECO:0000313" key="2">
    <source>
        <dbReference type="Proteomes" id="UP000827872"/>
    </source>
</evidence>
<name>A0ACB8G5Z6_9SAUR</name>
<proteinExistence type="predicted"/>
<protein>
    <submittedName>
        <fullName evidence="1">Uncharacterized protein</fullName>
    </submittedName>
</protein>
<dbReference type="EMBL" id="CM037615">
    <property type="protein sequence ID" value="KAH8014800.1"/>
    <property type="molecule type" value="Genomic_DNA"/>
</dbReference>
<dbReference type="Proteomes" id="UP000827872">
    <property type="component" value="Linkage Group LG02"/>
</dbReference>
<organism evidence="1 2">
    <name type="scientific">Sphaerodactylus townsendi</name>
    <dbReference type="NCBI Taxonomy" id="933632"/>
    <lineage>
        <taxon>Eukaryota</taxon>
        <taxon>Metazoa</taxon>
        <taxon>Chordata</taxon>
        <taxon>Craniata</taxon>
        <taxon>Vertebrata</taxon>
        <taxon>Euteleostomi</taxon>
        <taxon>Lepidosauria</taxon>
        <taxon>Squamata</taxon>
        <taxon>Bifurcata</taxon>
        <taxon>Gekkota</taxon>
        <taxon>Sphaerodactylidae</taxon>
        <taxon>Sphaerodactylus</taxon>
    </lineage>
</organism>